<proteinExistence type="predicted"/>
<dbReference type="InterPro" id="IPR004088">
    <property type="entry name" value="KH_dom_type_1"/>
</dbReference>
<dbReference type="InterPro" id="IPR019510">
    <property type="entry name" value="AKAP7-like_phosphoesterase"/>
</dbReference>
<keyword evidence="4" id="KW-1185">Reference proteome</keyword>
<gene>
    <name evidence="3" type="ORF">V9T40_008915</name>
</gene>
<dbReference type="GO" id="GO:0006355">
    <property type="term" value="P:regulation of DNA-templated transcription"/>
    <property type="evidence" value="ECO:0007669"/>
    <property type="project" value="TreeGrafter"/>
</dbReference>
<evidence type="ECO:0000256" key="1">
    <source>
        <dbReference type="PROSITE-ProRule" id="PRU00117"/>
    </source>
</evidence>
<sequence length="363" mass="41911">MDILNPDIELIDGCHYRINPIDGYSFGKNVENLPYQEYNDEEEEDEDKFGNETVQEEDDEIPNLVLRDDGFYVTKVHVARVFLPVLIGKRGTTQQRLERETKAFIRIPRKEEKEEEIKIRSKRKENVAAAYRRIQIMVDAARRKHTHTHFISIPLTNERIKKRFIEFKNSVLENFSSDRGICEDAFLKPEKLHLTVVVMTLVDNFERHVAINTLHRFKESYFDSAHLNEPIKIRVQGLEIMNDDPSDARVLYAKVSAENNSLQQLVDDIAKFFSTAGLTCASRESVKLHATLMNARFLSLRTTGIEDRNKTFDVRNILKNFENYDFGEVLVNSILLSQSHSADEDGYYSTSTKIILGSSDKTA</sequence>
<dbReference type="SUPFAM" id="SSF55144">
    <property type="entry name" value="LigT-like"/>
    <property type="match status" value="1"/>
</dbReference>
<dbReference type="GO" id="GO:0006307">
    <property type="term" value="P:DNA alkylation repair"/>
    <property type="evidence" value="ECO:0007669"/>
    <property type="project" value="InterPro"/>
</dbReference>
<dbReference type="Gene3D" id="3.30.1370.10">
    <property type="entry name" value="K Homology domain, type 1"/>
    <property type="match status" value="1"/>
</dbReference>
<dbReference type="InterPro" id="IPR009210">
    <property type="entry name" value="ASCC1"/>
</dbReference>
<dbReference type="PANTHER" id="PTHR13360">
    <property type="entry name" value="ACTIVATING SIGNAL COINTEGRATOR 1 COMPLEX SUBUNIT 1"/>
    <property type="match status" value="1"/>
</dbReference>
<reference evidence="3 4" key="1">
    <citation type="submission" date="2024-03" db="EMBL/GenBank/DDBJ databases">
        <title>Adaptation during the transition from Ophiocordyceps entomopathogen to insect associate is accompanied by gene loss and intensified selection.</title>
        <authorList>
            <person name="Ward C.M."/>
            <person name="Onetto C.A."/>
            <person name="Borneman A.R."/>
        </authorList>
    </citation>
    <scope>NUCLEOTIDE SEQUENCE [LARGE SCALE GENOMIC DNA]</scope>
    <source>
        <strain evidence="3">AWRI1</strain>
        <tissue evidence="3">Single Adult Female</tissue>
    </source>
</reference>
<dbReference type="InterPro" id="IPR036612">
    <property type="entry name" value="KH_dom_type_1_sf"/>
</dbReference>
<dbReference type="GO" id="GO:0003723">
    <property type="term" value="F:RNA binding"/>
    <property type="evidence" value="ECO:0007669"/>
    <property type="project" value="UniProtKB-UniRule"/>
</dbReference>
<evidence type="ECO:0000259" key="2">
    <source>
        <dbReference type="SMART" id="SM00322"/>
    </source>
</evidence>
<feature type="domain" description="K Homology" evidence="2">
    <location>
        <begin position="70"/>
        <end position="139"/>
    </location>
</feature>
<evidence type="ECO:0000313" key="3">
    <source>
        <dbReference type="EMBL" id="KAK7601474.1"/>
    </source>
</evidence>
<dbReference type="InterPro" id="IPR009097">
    <property type="entry name" value="Cyclic_Pdiesterase"/>
</dbReference>
<dbReference type="Proteomes" id="UP001367676">
    <property type="component" value="Unassembled WGS sequence"/>
</dbReference>
<protein>
    <recommendedName>
        <fullName evidence="2">K Homology domain-containing protein</fullName>
    </recommendedName>
</protein>
<evidence type="ECO:0000313" key="4">
    <source>
        <dbReference type="Proteomes" id="UP001367676"/>
    </source>
</evidence>
<dbReference type="GO" id="GO:0005634">
    <property type="term" value="C:nucleus"/>
    <property type="evidence" value="ECO:0007669"/>
    <property type="project" value="TreeGrafter"/>
</dbReference>
<dbReference type="InterPro" id="IPR004087">
    <property type="entry name" value="KH_dom"/>
</dbReference>
<dbReference type="Pfam" id="PF10469">
    <property type="entry name" value="AKAP7_NLS"/>
    <property type="match status" value="1"/>
</dbReference>
<accession>A0AAN9Y7M4</accession>
<dbReference type="PIRSF" id="PIRSF027019">
    <property type="entry name" value="Euk_LigT"/>
    <property type="match status" value="1"/>
</dbReference>
<name>A0AAN9Y7M4_9HEMI</name>
<organism evidence="3 4">
    <name type="scientific">Parthenolecanium corni</name>
    <dbReference type="NCBI Taxonomy" id="536013"/>
    <lineage>
        <taxon>Eukaryota</taxon>
        <taxon>Metazoa</taxon>
        <taxon>Ecdysozoa</taxon>
        <taxon>Arthropoda</taxon>
        <taxon>Hexapoda</taxon>
        <taxon>Insecta</taxon>
        <taxon>Pterygota</taxon>
        <taxon>Neoptera</taxon>
        <taxon>Paraneoptera</taxon>
        <taxon>Hemiptera</taxon>
        <taxon>Sternorrhyncha</taxon>
        <taxon>Coccoidea</taxon>
        <taxon>Coccidae</taxon>
        <taxon>Parthenolecanium</taxon>
    </lineage>
</organism>
<dbReference type="PANTHER" id="PTHR13360:SF1">
    <property type="entry name" value="ACTIVATING SIGNAL COINTEGRATOR 1 COMPLEX SUBUNIT 1"/>
    <property type="match status" value="1"/>
</dbReference>
<dbReference type="SMART" id="SM00322">
    <property type="entry name" value="KH"/>
    <property type="match status" value="1"/>
</dbReference>
<dbReference type="Gene3D" id="3.90.1140.10">
    <property type="entry name" value="Cyclic phosphodiesterase"/>
    <property type="match status" value="1"/>
</dbReference>
<dbReference type="EMBL" id="JBBCAQ010000010">
    <property type="protein sequence ID" value="KAK7601474.1"/>
    <property type="molecule type" value="Genomic_DNA"/>
</dbReference>
<dbReference type="AlphaFoldDB" id="A0AAN9Y7M4"/>
<dbReference type="Pfam" id="PF00013">
    <property type="entry name" value="KH_1"/>
    <property type="match status" value="1"/>
</dbReference>
<dbReference type="SUPFAM" id="SSF54791">
    <property type="entry name" value="Eukaryotic type KH-domain (KH-domain type I)"/>
    <property type="match status" value="1"/>
</dbReference>
<keyword evidence="1" id="KW-0694">RNA-binding</keyword>
<comment type="caution">
    <text evidence="3">The sequence shown here is derived from an EMBL/GenBank/DDBJ whole genome shotgun (WGS) entry which is preliminary data.</text>
</comment>
<dbReference type="PROSITE" id="PS50084">
    <property type="entry name" value="KH_TYPE_1"/>
    <property type="match status" value="1"/>
</dbReference>